<protein>
    <submittedName>
        <fullName evidence="1">Uncharacterized protein</fullName>
    </submittedName>
</protein>
<dbReference type="Ensembl" id="ENSKMAT00000016448.1">
    <property type="protein sequence ID" value="ENSKMAP00000016218.1"/>
    <property type="gene ID" value="ENSKMAG00000012102.1"/>
</dbReference>
<accession>A0A3Q3AHS7</accession>
<dbReference type="Proteomes" id="UP000264800">
    <property type="component" value="Unplaced"/>
</dbReference>
<proteinExistence type="predicted"/>
<keyword evidence="2" id="KW-1185">Reference proteome</keyword>
<evidence type="ECO:0000313" key="2">
    <source>
        <dbReference type="Proteomes" id="UP000264800"/>
    </source>
</evidence>
<organism evidence="1 2">
    <name type="scientific">Kryptolebias marmoratus</name>
    <name type="common">Mangrove killifish</name>
    <name type="synonym">Rivulus marmoratus</name>
    <dbReference type="NCBI Taxonomy" id="37003"/>
    <lineage>
        <taxon>Eukaryota</taxon>
        <taxon>Metazoa</taxon>
        <taxon>Chordata</taxon>
        <taxon>Craniata</taxon>
        <taxon>Vertebrata</taxon>
        <taxon>Euteleostomi</taxon>
        <taxon>Actinopterygii</taxon>
        <taxon>Neopterygii</taxon>
        <taxon>Teleostei</taxon>
        <taxon>Neoteleostei</taxon>
        <taxon>Acanthomorphata</taxon>
        <taxon>Ovalentaria</taxon>
        <taxon>Atherinomorphae</taxon>
        <taxon>Cyprinodontiformes</taxon>
        <taxon>Rivulidae</taxon>
        <taxon>Kryptolebias</taxon>
    </lineage>
</organism>
<reference evidence="1" key="1">
    <citation type="submission" date="2025-08" db="UniProtKB">
        <authorList>
            <consortium name="Ensembl"/>
        </authorList>
    </citation>
    <scope>IDENTIFICATION</scope>
</reference>
<dbReference type="AlphaFoldDB" id="A0A3Q3AHS7"/>
<sequence length="87" mass="9295">FVRRVIRRGCVAYYGYQGSSRALGARPAGSLAGQFAIEGRERDGKGLQGAQGEAVVHGEDVLRHAAELHHYVIVCGWEGGGSKKGEQ</sequence>
<reference evidence="1" key="2">
    <citation type="submission" date="2025-09" db="UniProtKB">
        <authorList>
            <consortium name="Ensembl"/>
        </authorList>
    </citation>
    <scope>IDENTIFICATION</scope>
</reference>
<name>A0A3Q3AHS7_KRYMA</name>
<evidence type="ECO:0000313" key="1">
    <source>
        <dbReference type="Ensembl" id="ENSKMAP00000016218.1"/>
    </source>
</evidence>